<dbReference type="PATRIC" id="fig|1705578.3.peg.4043"/>
<comment type="caution">
    <text evidence="1">The sequence shown here is derived from an EMBL/GenBank/DDBJ whole genome shotgun (WGS) entry which is preliminary data.</text>
</comment>
<dbReference type="Proteomes" id="UP000077384">
    <property type="component" value="Unassembled WGS sequence"/>
</dbReference>
<evidence type="ECO:0000313" key="4">
    <source>
        <dbReference type="Proteomes" id="UP000093694"/>
    </source>
</evidence>
<evidence type="ECO:0000313" key="3">
    <source>
        <dbReference type="Proteomes" id="UP000077384"/>
    </source>
</evidence>
<dbReference type="Proteomes" id="UP000093694">
    <property type="component" value="Unassembled WGS sequence"/>
</dbReference>
<reference evidence="2 4" key="2">
    <citation type="journal article" date="2016" name="Front. Microbiol.">
        <title>Industrial Acetogenic Biocatalysts: A Comparative Metabolic and Genomic Analysis.</title>
        <authorList>
            <person name="Bengelsdorf F."/>
            <person name="Poehlein A."/>
            <person name="Sonja S."/>
            <person name="Erz C."/>
            <person name="Hummel T."/>
            <person name="Hoffmeister S."/>
            <person name="Daniel R."/>
            <person name="Durre P."/>
        </authorList>
    </citation>
    <scope>NUCLEOTIDE SEQUENCE [LARGE SCALE GENOMIC DNA]</scope>
    <source>
        <strain evidence="2 4">PTA-10522</strain>
    </source>
</reference>
<reference evidence="1 3" key="1">
    <citation type="journal article" date="2015" name="Biotechnol. Bioeng.">
        <title>Genome sequence and phenotypic characterization of Caulobacter segnis.</title>
        <authorList>
            <person name="Patel S."/>
            <person name="Fletcher B."/>
            <person name="Scott D.C."/>
            <person name="Ely B."/>
        </authorList>
    </citation>
    <scope>NUCLEOTIDE SEQUENCE [LARGE SCALE GENOMIC DNA]</scope>
    <source>
        <strain evidence="1 3">PS02</strain>
    </source>
</reference>
<proteinExistence type="predicted"/>
<evidence type="ECO:0000313" key="1">
    <source>
        <dbReference type="EMBL" id="OAA93732.1"/>
    </source>
</evidence>
<keyword evidence="4" id="KW-1185">Reference proteome</keyword>
<dbReference type="EMBL" id="LROR01000035">
    <property type="protein sequence ID" value="OBR96022.1"/>
    <property type="molecule type" value="Genomic_DNA"/>
</dbReference>
<gene>
    <name evidence="2" type="ORF">CLCOS_11110</name>
    <name evidence="1" type="ORF">WX73_03954</name>
</gene>
<dbReference type="Pfam" id="PF08901">
    <property type="entry name" value="DUF1847"/>
    <property type="match status" value="1"/>
</dbReference>
<accession>A0A162LB60</accession>
<dbReference type="InterPro" id="IPR014997">
    <property type="entry name" value="DUF1847"/>
</dbReference>
<dbReference type="AlphaFoldDB" id="A0A162LB60"/>
<evidence type="ECO:0000313" key="2">
    <source>
        <dbReference type="EMBL" id="OBR96022.1"/>
    </source>
</evidence>
<sequence>MTHNGFEVVSIICKNDDVPKSFMGIKDDETVSGCTRKSMCNPIGQALLMNE</sequence>
<protein>
    <submittedName>
        <fullName evidence="1">Uncharacterized protein</fullName>
    </submittedName>
</protein>
<organism evidence="1 3">
    <name type="scientific">Clostridium coskatii</name>
    <dbReference type="NCBI Taxonomy" id="1705578"/>
    <lineage>
        <taxon>Bacteria</taxon>
        <taxon>Bacillati</taxon>
        <taxon>Bacillota</taxon>
        <taxon>Clostridia</taxon>
        <taxon>Eubacteriales</taxon>
        <taxon>Clostridiaceae</taxon>
        <taxon>Clostridium</taxon>
    </lineage>
</organism>
<dbReference type="EMBL" id="LITQ01000010">
    <property type="protein sequence ID" value="OAA93732.1"/>
    <property type="molecule type" value="Genomic_DNA"/>
</dbReference>
<name>A0A162LB60_9CLOT</name>